<organism evidence="2 3">
    <name type="scientific">Paraclostridium sordellii</name>
    <name type="common">Clostridium sordellii</name>
    <dbReference type="NCBI Taxonomy" id="1505"/>
    <lineage>
        <taxon>Bacteria</taxon>
        <taxon>Bacillati</taxon>
        <taxon>Bacillota</taxon>
        <taxon>Clostridia</taxon>
        <taxon>Peptostreptococcales</taxon>
        <taxon>Peptostreptococcaceae</taxon>
        <taxon>Paraclostridium</taxon>
    </lineage>
</organism>
<protein>
    <submittedName>
        <fullName evidence="2">Flagellar hook-length control protein FliK</fullName>
    </submittedName>
</protein>
<proteinExistence type="predicted"/>
<reference evidence="3" key="1">
    <citation type="submission" date="2015-01" db="EMBL/GenBank/DDBJ databases">
        <authorList>
            <person name="Aslett A.Martin."/>
            <person name="De Silva Nishadi"/>
        </authorList>
    </citation>
    <scope>NUCLEOTIDE SEQUENCE [LARGE SCALE GENOMIC DNA]</scope>
    <source>
        <strain evidence="3">UMC4404</strain>
    </source>
</reference>
<sequence length="424" mass="48363">MNFNLNISKGLVKMSSEKNSVKGNLSSGNGFEDLIASLGLDSEKTSTDKDMDIMELLQGLLSNIKLYKEISNTECEDESKKKDLLKEIDSLLTNIKNQKIDINSNNEKQNQLIDSINDEFLENVDLNFNLDFKTIFNKKKDEDLIGLDKVINLDNNLSDDLKSDKMSKKTGEKIDNILKNVSLEDFKNKKLNLETISSKVTSDQKNMIDELDNQVKSLKSYEELNVSTNSNKSNVLDLKPKEEDKDLNVLENILDKNANVFSQVSNKTFIQESNANKNVPTVTIRANQMADDFIKMVKYLKNNNIEEIKVNINPKELGDMTIKLMKDSEATKVFINVSKEDTFHMLSKNIGDINKHLFDLGIKSKDVVVTMKSNGENFFSDNLNQQFNKREESRKQKRNNTKQVSSIEEFEEVDNLQQNVNILA</sequence>
<dbReference type="Proteomes" id="UP000049685">
    <property type="component" value="Unassembled WGS sequence"/>
</dbReference>
<name>A0A9P1KX16_PARSO</name>
<dbReference type="AlphaFoldDB" id="A0A9P1KX16"/>
<dbReference type="InterPro" id="IPR021136">
    <property type="entry name" value="Flagellar_hook_control-like_C"/>
</dbReference>
<keyword evidence="2" id="KW-0969">Cilium</keyword>
<dbReference type="Pfam" id="PF02120">
    <property type="entry name" value="Flg_hook"/>
    <property type="match status" value="1"/>
</dbReference>
<accession>A0A9P1KX16</accession>
<dbReference type="Gene3D" id="3.30.750.140">
    <property type="match status" value="1"/>
</dbReference>
<dbReference type="EMBL" id="CDNY01000024">
    <property type="protein sequence ID" value="CEN31596.1"/>
    <property type="molecule type" value="Genomic_DNA"/>
</dbReference>
<feature type="domain" description="Flagellar hook-length control protein-like C-terminal" evidence="1">
    <location>
        <begin position="296"/>
        <end position="376"/>
    </location>
</feature>
<dbReference type="InterPro" id="IPR038610">
    <property type="entry name" value="FliK-like_C_sf"/>
</dbReference>
<evidence type="ECO:0000313" key="3">
    <source>
        <dbReference type="Proteomes" id="UP000049685"/>
    </source>
</evidence>
<keyword evidence="2" id="KW-0966">Cell projection</keyword>
<evidence type="ECO:0000259" key="1">
    <source>
        <dbReference type="Pfam" id="PF02120"/>
    </source>
</evidence>
<evidence type="ECO:0000313" key="2">
    <source>
        <dbReference type="EMBL" id="CEN31596.1"/>
    </source>
</evidence>
<gene>
    <name evidence="2" type="primary">fliK</name>
    <name evidence="2" type="ORF">UMC4404_21791</name>
</gene>
<keyword evidence="2" id="KW-0282">Flagellum</keyword>
<dbReference type="RefSeq" id="WP_057556731.1">
    <property type="nucleotide sequence ID" value="NZ_CDNM01000033.1"/>
</dbReference>
<comment type="caution">
    <text evidence="2">The sequence shown here is derived from an EMBL/GenBank/DDBJ whole genome shotgun (WGS) entry which is preliminary data.</text>
</comment>